<dbReference type="AlphaFoldDB" id="A0A7R7DK90"/>
<dbReference type="KEGG" id="atl:Athai_06210"/>
<feature type="compositionally biased region" description="Acidic residues" evidence="1">
    <location>
        <begin position="96"/>
        <end position="105"/>
    </location>
</feature>
<name>A0A7R7DK90_9ACTN</name>
<feature type="compositionally biased region" description="Basic and acidic residues" evidence="1">
    <location>
        <begin position="167"/>
        <end position="176"/>
    </location>
</feature>
<proteinExistence type="predicted"/>
<feature type="region of interest" description="Disordered" evidence="1">
    <location>
        <begin position="1"/>
        <end position="52"/>
    </location>
</feature>
<protein>
    <submittedName>
        <fullName evidence="2">Uncharacterized protein</fullName>
    </submittedName>
</protein>
<dbReference type="EMBL" id="AP023355">
    <property type="protein sequence ID" value="BCJ33118.1"/>
    <property type="molecule type" value="Genomic_DNA"/>
</dbReference>
<feature type="compositionally biased region" description="Acidic residues" evidence="1">
    <location>
        <begin position="9"/>
        <end position="44"/>
    </location>
</feature>
<sequence>MARHRAEHESDEPTTESDEPTTESDEPTAESDADDTPDTEDEHQVDEPERTEAVAEFWSDLAVDPIEIALPSGVGYTLRAYRSPDEVTPVPGADPEPAEETEPAEEPAAATATAAAEEKSGTGKGVTAKVAEPAAEDEAIEDEATAGEADDAESDGKTARRARGKGRKSDAAAKDDASDEDADDENEADGDEDADDAELDAEADEDEDEDEAGEPAGPDEIPVFLTQRGRLLLFRTPEALVEFVRSDEPHSLRGVEQAGTLAERLDSSHVAPDPDDRYELDLLVKNLRGGHDTWEPELVISAGELARDLAYALDLQSVQTSLAPGSPLDDLDDAMRGRMNGGIAAFRARRRMRKIGAQQAALAWRTIIGKISAAVDWRD</sequence>
<feature type="compositionally biased region" description="Low complexity" evidence="1">
    <location>
        <begin position="106"/>
        <end position="115"/>
    </location>
</feature>
<evidence type="ECO:0000313" key="3">
    <source>
        <dbReference type="Proteomes" id="UP000611640"/>
    </source>
</evidence>
<feature type="compositionally biased region" description="Acidic residues" evidence="1">
    <location>
        <begin position="177"/>
        <end position="213"/>
    </location>
</feature>
<gene>
    <name evidence="2" type="ORF">Athai_06210</name>
</gene>
<dbReference type="Proteomes" id="UP000611640">
    <property type="component" value="Chromosome"/>
</dbReference>
<keyword evidence="3" id="KW-1185">Reference proteome</keyword>
<evidence type="ECO:0000256" key="1">
    <source>
        <dbReference type="SAM" id="MobiDB-lite"/>
    </source>
</evidence>
<feature type="compositionally biased region" description="Acidic residues" evidence="1">
    <location>
        <begin position="134"/>
        <end position="153"/>
    </location>
</feature>
<reference evidence="2 3" key="1">
    <citation type="submission" date="2020-08" db="EMBL/GenBank/DDBJ databases">
        <title>Whole genome shotgun sequence of Actinocatenispora thailandica NBRC 105041.</title>
        <authorList>
            <person name="Komaki H."/>
            <person name="Tamura T."/>
        </authorList>
    </citation>
    <scope>NUCLEOTIDE SEQUENCE [LARGE SCALE GENOMIC DNA]</scope>
    <source>
        <strain evidence="2 3">NBRC 105041</strain>
    </source>
</reference>
<evidence type="ECO:0000313" key="2">
    <source>
        <dbReference type="EMBL" id="BCJ33118.1"/>
    </source>
</evidence>
<feature type="region of interest" description="Disordered" evidence="1">
    <location>
        <begin position="83"/>
        <end position="223"/>
    </location>
</feature>
<organism evidence="2 3">
    <name type="scientific">Actinocatenispora thailandica</name>
    <dbReference type="NCBI Taxonomy" id="227318"/>
    <lineage>
        <taxon>Bacteria</taxon>
        <taxon>Bacillati</taxon>
        <taxon>Actinomycetota</taxon>
        <taxon>Actinomycetes</taxon>
        <taxon>Micromonosporales</taxon>
        <taxon>Micromonosporaceae</taxon>
        <taxon>Actinocatenispora</taxon>
    </lineage>
</organism>
<dbReference type="RefSeq" id="WP_203960059.1">
    <property type="nucleotide sequence ID" value="NZ_AP023355.1"/>
</dbReference>
<accession>A0A7R7DK90</accession>